<gene>
    <name evidence="3" type="ORF">Ani05nite_23890</name>
</gene>
<dbReference type="EMBL" id="BOMQ01000027">
    <property type="protein sequence ID" value="GIE48855.1"/>
    <property type="molecule type" value="Genomic_DNA"/>
</dbReference>
<sequence length="322" mass="35390">MEFTRLGRTGLKVSRIGLGCMSYGQAAAGMHQWTLDEDAAAPFFRQAVELGVTFWDTANVYQGGTSEEFVGRAITRFSRREEIVLATKVSGRMHDGPGGSGLSRKAVLEQADASLRRLGTDYIDVYYIHRFDPDTPVEETMRALDDLVRAGKVRYLGASSMGAWQFAKAQHAAVVNGWTSFAAMQDQYNVLKREEERDMIPLCLDQGVGLTPYSPLAKGRAARPWGQQTTRSSSDNVAQAFDRDVDEPVVHAIQRVAEARGVAMARVALAWVLSKPVVSCPLVGATKPHHLTDAVAALELDLTAGEIADLEAPYLPQDNYWW</sequence>
<dbReference type="PANTHER" id="PTHR43364:SF4">
    <property type="entry name" value="NAD(P)-LINKED OXIDOREDUCTASE SUPERFAMILY PROTEIN"/>
    <property type="match status" value="1"/>
</dbReference>
<dbReference type="PANTHER" id="PTHR43364">
    <property type="entry name" value="NADH-SPECIFIC METHYLGLYOXAL REDUCTASE-RELATED"/>
    <property type="match status" value="1"/>
</dbReference>
<comment type="caution">
    <text evidence="3">The sequence shown here is derived from an EMBL/GenBank/DDBJ whole genome shotgun (WGS) entry which is preliminary data.</text>
</comment>
<dbReference type="GO" id="GO:0005829">
    <property type="term" value="C:cytosol"/>
    <property type="evidence" value="ECO:0007669"/>
    <property type="project" value="TreeGrafter"/>
</dbReference>
<organism evidence="3 4">
    <name type="scientific">Actinoplanes nipponensis</name>
    <dbReference type="NCBI Taxonomy" id="135950"/>
    <lineage>
        <taxon>Bacteria</taxon>
        <taxon>Bacillati</taxon>
        <taxon>Actinomycetota</taxon>
        <taxon>Actinomycetes</taxon>
        <taxon>Micromonosporales</taxon>
        <taxon>Micromonosporaceae</taxon>
        <taxon>Actinoplanes</taxon>
    </lineage>
</organism>
<feature type="domain" description="NADP-dependent oxidoreductase" evidence="2">
    <location>
        <begin position="16"/>
        <end position="312"/>
    </location>
</feature>
<evidence type="ECO:0000259" key="2">
    <source>
        <dbReference type="Pfam" id="PF00248"/>
    </source>
</evidence>
<proteinExistence type="predicted"/>
<dbReference type="GO" id="GO:0016491">
    <property type="term" value="F:oxidoreductase activity"/>
    <property type="evidence" value="ECO:0007669"/>
    <property type="project" value="UniProtKB-KW"/>
</dbReference>
<keyword evidence="4" id="KW-1185">Reference proteome</keyword>
<dbReference type="AlphaFoldDB" id="A0A919JGG5"/>
<dbReference type="InterPro" id="IPR036812">
    <property type="entry name" value="NAD(P)_OxRdtase_dom_sf"/>
</dbReference>
<dbReference type="SUPFAM" id="SSF51430">
    <property type="entry name" value="NAD(P)-linked oxidoreductase"/>
    <property type="match status" value="1"/>
</dbReference>
<name>A0A919JGG5_9ACTN</name>
<dbReference type="Gene3D" id="3.20.20.100">
    <property type="entry name" value="NADP-dependent oxidoreductase domain"/>
    <property type="match status" value="1"/>
</dbReference>
<keyword evidence="1" id="KW-0560">Oxidoreductase</keyword>
<accession>A0A919JGG5</accession>
<dbReference type="CDD" id="cd19079">
    <property type="entry name" value="AKR_EcYajO-like"/>
    <property type="match status" value="1"/>
</dbReference>
<dbReference type="InterPro" id="IPR020471">
    <property type="entry name" value="AKR"/>
</dbReference>
<dbReference type="FunFam" id="3.20.20.100:FF:000004">
    <property type="entry name" value="Oxidoreductase, aldo/keto reductase"/>
    <property type="match status" value="1"/>
</dbReference>
<reference evidence="3" key="1">
    <citation type="submission" date="2021-01" db="EMBL/GenBank/DDBJ databases">
        <title>Whole genome shotgun sequence of Actinoplanes nipponensis NBRC 14063.</title>
        <authorList>
            <person name="Komaki H."/>
            <person name="Tamura T."/>
        </authorList>
    </citation>
    <scope>NUCLEOTIDE SEQUENCE</scope>
    <source>
        <strain evidence="3">NBRC 14063</strain>
    </source>
</reference>
<dbReference type="InterPro" id="IPR023210">
    <property type="entry name" value="NADP_OxRdtase_dom"/>
</dbReference>
<evidence type="ECO:0000313" key="4">
    <source>
        <dbReference type="Proteomes" id="UP000647172"/>
    </source>
</evidence>
<dbReference type="Proteomes" id="UP000647172">
    <property type="component" value="Unassembled WGS sequence"/>
</dbReference>
<dbReference type="InterPro" id="IPR050523">
    <property type="entry name" value="AKR_Detox_Biosynth"/>
</dbReference>
<evidence type="ECO:0000313" key="3">
    <source>
        <dbReference type="EMBL" id="GIE48855.1"/>
    </source>
</evidence>
<dbReference type="PRINTS" id="PR00069">
    <property type="entry name" value="ALDKETRDTASE"/>
</dbReference>
<dbReference type="RefSeq" id="WP_239129714.1">
    <property type="nucleotide sequence ID" value="NZ_BAAAYJ010000105.1"/>
</dbReference>
<evidence type="ECO:0000256" key="1">
    <source>
        <dbReference type="ARBA" id="ARBA00023002"/>
    </source>
</evidence>
<protein>
    <submittedName>
        <fullName evidence="3">NADP-dependent aryl-alcohol dehydrogenase</fullName>
    </submittedName>
</protein>
<dbReference type="Pfam" id="PF00248">
    <property type="entry name" value="Aldo_ket_red"/>
    <property type="match status" value="1"/>
</dbReference>